<evidence type="ECO:0000313" key="2">
    <source>
        <dbReference type="EMBL" id="SOR27613.1"/>
    </source>
</evidence>
<evidence type="ECO:0000313" key="3">
    <source>
        <dbReference type="Proteomes" id="UP000233769"/>
    </source>
</evidence>
<evidence type="ECO:0000256" key="1">
    <source>
        <dbReference type="SAM" id="MobiDB-lite"/>
    </source>
</evidence>
<name>A0A2N9AJX5_METEX</name>
<feature type="region of interest" description="Disordered" evidence="1">
    <location>
        <begin position="1"/>
        <end position="26"/>
    </location>
</feature>
<accession>A0A2N9AJX5</accession>
<sequence>MAPHGSLSLRRGSHQTPTADGQRVGTAPPLFSADPLFYASLTPERAPAIVVDSLSITQRWVMRAPPSC</sequence>
<proteinExistence type="predicted"/>
<dbReference type="AlphaFoldDB" id="A0A2N9AJX5"/>
<dbReference type="EMBL" id="LT962688">
    <property type="protein sequence ID" value="SOR27613.1"/>
    <property type="molecule type" value="Genomic_DNA"/>
</dbReference>
<protein>
    <submittedName>
        <fullName evidence="2">Uncharacterized protein</fullName>
    </submittedName>
</protein>
<organism evidence="2 3">
    <name type="scientific">Methylorubrum extorquens</name>
    <name type="common">Methylobacterium dichloromethanicum</name>
    <name type="synonym">Methylobacterium extorquens</name>
    <dbReference type="NCBI Taxonomy" id="408"/>
    <lineage>
        <taxon>Bacteria</taxon>
        <taxon>Pseudomonadati</taxon>
        <taxon>Pseudomonadota</taxon>
        <taxon>Alphaproteobacteria</taxon>
        <taxon>Hyphomicrobiales</taxon>
        <taxon>Methylobacteriaceae</taxon>
        <taxon>Methylorubrum</taxon>
    </lineage>
</organism>
<reference evidence="3" key="1">
    <citation type="submission" date="2017-10" db="EMBL/GenBank/DDBJ databases">
        <authorList>
            <person name="Regsiter A."/>
            <person name="William W."/>
        </authorList>
    </citation>
    <scope>NUCLEOTIDE SEQUENCE [LARGE SCALE GENOMIC DNA]</scope>
</reference>
<dbReference type="Proteomes" id="UP000233769">
    <property type="component" value="Chromosome tk0001"/>
</dbReference>
<gene>
    <name evidence="2" type="ORF">TK0001_1011</name>
</gene>